<sequence length="73" mass="8166">MTICLSPRLDPFPARFCFLSLSSQSNQFFKHPSTSTLLVPPTHPPDNSNTFFTLLLRNHQIRSNTSTGSISNT</sequence>
<comment type="caution">
    <text evidence="1">The sequence shown here is derived from an EMBL/GenBank/DDBJ whole genome shotgun (WGS) entry which is preliminary data.</text>
</comment>
<reference evidence="1" key="1">
    <citation type="submission" date="2021-04" db="EMBL/GenBank/DDBJ databases">
        <title>First draft genome resource for Brassicaceae pathogens Fusarium oxysporum f. sp. raphani and Fusarium oxysporum f. sp. rapae.</title>
        <authorList>
            <person name="Asai S."/>
        </authorList>
    </citation>
    <scope>NUCLEOTIDE SEQUENCE</scope>
    <source>
        <strain evidence="1">Tf1262</strain>
    </source>
</reference>
<dbReference type="AlphaFoldDB" id="A0A8J5Q0Z4"/>
<gene>
    <name evidence="1" type="ORF">Forpi1262_v001492</name>
</gene>
<dbReference type="Proteomes" id="UP000693942">
    <property type="component" value="Unassembled WGS sequence"/>
</dbReference>
<evidence type="ECO:0000313" key="1">
    <source>
        <dbReference type="EMBL" id="KAG7437348.1"/>
    </source>
</evidence>
<name>A0A8J5Q0Z4_FUSOX</name>
<protein>
    <submittedName>
        <fullName evidence="1">Uncharacterized protein</fullName>
    </submittedName>
</protein>
<accession>A0A8J5Q0Z4</accession>
<evidence type="ECO:0000313" key="2">
    <source>
        <dbReference type="Proteomes" id="UP000693942"/>
    </source>
</evidence>
<proteinExistence type="predicted"/>
<dbReference type="EMBL" id="JAELUR010000001">
    <property type="protein sequence ID" value="KAG7437348.1"/>
    <property type="molecule type" value="Genomic_DNA"/>
</dbReference>
<organism evidence="1 2">
    <name type="scientific">Fusarium oxysporum f. sp. raphani</name>
    <dbReference type="NCBI Taxonomy" id="96318"/>
    <lineage>
        <taxon>Eukaryota</taxon>
        <taxon>Fungi</taxon>
        <taxon>Dikarya</taxon>
        <taxon>Ascomycota</taxon>
        <taxon>Pezizomycotina</taxon>
        <taxon>Sordariomycetes</taxon>
        <taxon>Hypocreomycetidae</taxon>
        <taxon>Hypocreales</taxon>
        <taxon>Nectriaceae</taxon>
        <taxon>Fusarium</taxon>
        <taxon>Fusarium oxysporum species complex</taxon>
    </lineage>
</organism>